<gene>
    <name evidence="2" type="ORF">MuYL_2440</name>
</gene>
<reference evidence="2 3" key="1">
    <citation type="submission" date="2017-08" db="EMBL/GenBank/DDBJ databases">
        <title>Complete genome sequence of Mucilaginibacter sp. strain BJC16-A31.</title>
        <authorList>
            <consortium name="Henan University of Science and Technology"/>
            <person name="You X."/>
        </authorList>
    </citation>
    <scope>NUCLEOTIDE SEQUENCE [LARGE SCALE GENOMIC DNA]</scope>
    <source>
        <strain evidence="2 3">BJC16-A31</strain>
    </source>
</reference>
<dbReference type="PANTHER" id="PTHR43739:SF5">
    <property type="entry name" value="EXO-ALPHA-SIALIDASE"/>
    <property type="match status" value="1"/>
</dbReference>
<evidence type="ECO:0000313" key="3">
    <source>
        <dbReference type="Proteomes" id="UP000215002"/>
    </source>
</evidence>
<dbReference type="Proteomes" id="UP000215002">
    <property type="component" value="Chromosome"/>
</dbReference>
<name>A0A223NWS7_9SPHI</name>
<proteinExistence type="predicted"/>
<dbReference type="AlphaFoldDB" id="A0A223NWS7"/>
<dbReference type="Gene3D" id="2.130.10.10">
    <property type="entry name" value="YVTN repeat-like/Quinoprotein amine dehydrogenase"/>
    <property type="match status" value="2"/>
</dbReference>
<organism evidence="2 3">
    <name type="scientific">Mucilaginibacter xinganensis</name>
    <dbReference type="NCBI Taxonomy" id="1234841"/>
    <lineage>
        <taxon>Bacteria</taxon>
        <taxon>Pseudomonadati</taxon>
        <taxon>Bacteroidota</taxon>
        <taxon>Sphingobacteriia</taxon>
        <taxon>Sphingobacteriales</taxon>
        <taxon>Sphingobacteriaceae</taxon>
        <taxon>Mucilaginibacter</taxon>
    </lineage>
</organism>
<evidence type="ECO:0000313" key="2">
    <source>
        <dbReference type="EMBL" id="ASU34327.1"/>
    </source>
</evidence>
<accession>A0A223NWS7</accession>
<dbReference type="SUPFAM" id="SSF110296">
    <property type="entry name" value="Oligoxyloglucan reducing end-specific cellobiohydrolase"/>
    <property type="match status" value="2"/>
</dbReference>
<dbReference type="KEGG" id="muc:MuYL_2440"/>
<protein>
    <recommendedName>
        <fullName evidence="1">Photosynthesis system II assembly factor Ycf48/Hcf136-like domain-containing protein</fullName>
    </recommendedName>
</protein>
<dbReference type="Pfam" id="PF14870">
    <property type="entry name" value="PSII_BNR"/>
    <property type="match status" value="1"/>
</dbReference>
<dbReference type="EMBL" id="CP022743">
    <property type="protein sequence ID" value="ASU34327.1"/>
    <property type="molecule type" value="Genomic_DNA"/>
</dbReference>
<dbReference type="InterPro" id="IPR052025">
    <property type="entry name" value="Xyloglucanase_GH74"/>
</dbReference>
<dbReference type="PANTHER" id="PTHR43739">
    <property type="entry name" value="XYLOGLUCANASE (EUROFUNG)"/>
    <property type="match status" value="1"/>
</dbReference>
<dbReference type="Pfam" id="PF15899">
    <property type="entry name" value="BNR_6"/>
    <property type="match status" value="1"/>
</dbReference>
<sequence>MKHRFYLKFKKMKRLFVFVPAIFLVLFLLNSFVVKEKDAKKKPIKDAKSPAIGNIIFKSADGGQTWQDISEGLPEKLQREGVWRDGLFANDRGLYLRAGNGVYHNEPNSTTPFWTKEIFPGEQRNLAAGKNGILAYDLRGQFLQKINGTNKWSPMYTNFQEQAVRLDKTIDWMYENYKEREVRTVFETAGGTVLIGSNNSLFRSTDGGKTWKQVHVGDGRMKFAESNGVLLTTSKNGILRSTDDGQHWDRVISEGGLGIAVESIDGGFAAIVYNTITQTNSIHISLDSGKTWNAIGEELQPSWNSLLMKKIGIPQSSSDISSIKQMGKYLICGGSDGIFRSADMGKTWKKLSLPAIENYGFNLSVSGNVIYVMPGKGC</sequence>
<dbReference type="GO" id="GO:0010411">
    <property type="term" value="P:xyloglucan metabolic process"/>
    <property type="evidence" value="ECO:0007669"/>
    <property type="project" value="TreeGrafter"/>
</dbReference>
<evidence type="ECO:0000259" key="1">
    <source>
        <dbReference type="Pfam" id="PF14870"/>
    </source>
</evidence>
<dbReference type="CDD" id="cd15482">
    <property type="entry name" value="Sialidase_non-viral"/>
    <property type="match status" value="1"/>
</dbReference>
<feature type="domain" description="Photosynthesis system II assembly factor Ycf48/Hcf136-like" evidence="1">
    <location>
        <begin position="186"/>
        <end position="298"/>
    </location>
</feature>
<dbReference type="InterPro" id="IPR002860">
    <property type="entry name" value="BNR_rpt"/>
</dbReference>
<dbReference type="InterPro" id="IPR028203">
    <property type="entry name" value="PSII_CF48-like_dom"/>
</dbReference>
<keyword evidence="3" id="KW-1185">Reference proteome</keyword>
<dbReference type="InterPro" id="IPR015943">
    <property type="entry name" value="WD40/YVTN_repeat-like_dom_sf"/>
</dbReference>
<dbReference type="OrthoDB" id="9757809at2"/>